<dbReference type="PANTHER" id="PTHR42680:SF3">
    <property type="entry name" value="DCTP DEAMINASE"/>
    <property type="match status" value="1"/>
</dbReference>
<dbReference type="SUPFAM" id="SSF51283">
    <property type="entry name" value="dUTPase-like"/>
    <property type="match status" value="1"/>
</dbReference>
<dbReference type="Proteomes" id="UP001500908">
    <property type="component" value="Unassembled WGS sequence"/>
</dbReference>
<dbReference type="InterPro" id="IPR011962">
    <property type="entry name" value="dCTP_deaminase"/>
</dbReference>
<evidence type="ECO:0000256" key="1">
    <source>
        <dbReference type="ARBA" id="ARBA00022801"/>
    </source>
</evidence>
<keyword evidence="2" id="KW-0546">Nucleotide metabolism</keyword>
<sequence>MILTGAEINEARADGRIRIDPYSPRQVNPNSYNVRLGAALHVYTEPVLDARSPNPTREMAIPAGGLVLQPGELYLGHTIEAVGSDHYVPLLEGRSSVGRLGLWVQITAPVGDIGFFGQWTLQLTPVQPLRVYAGMQIGQIMFEVSRGHIDLYTGKYQGAQGPRASELWRGAVAP</sequence>
<evidence type="ECO:0000313" key="3">
    <source>
        <dbReference type="EMBL" id="GAA3749073.1"/>
    </source>
</evidence>
<dbReference type="Gene3D" id="2.70.40.10">
    <property type="match status" value="1"/>
</dbReference>
<dbReference type="NCBIfam" id="TIGR02274">
    <property type="entry name" value="dCTP_deam"/>
    <property type="match status" value="1"/>
</dbReference>
<protein>
    <submittedName>
        <fullName evidence="3">dCTP deaminase</fullName>
    </submittedName>
</protein>
<reference evidence="4" key="1">
    <citation type="journal article" date="2019" name="Int. J. Syst. Evol. Microbiol.">
        <title>The Global Catalogue of Microorganisms (GCM) 10K type strain sequencing project: providing services to taxonomists for standard genome sequencing and annotation.</title>
        <authorList>
            <consortium name="The Broad Institute Genomics Platform"/>
            <consortium name="The Broad Institute Genome Sequencing Center for Infectious Disease"/>
            <person name="Wu L."/>
            <person name="Ma J."/>
        </authorList>
    </citation>
    <scope>NUCLEOTIDE SEQUENCE [LARGE SCALE GENOMIC DNA]</scope>
    <source>
        <strain evidence="4">JCM 17137</strain>
    </source>
</reference>
<keyword evidence="1" id="KW-0378">Hydrolase</keyword>
<comment type="caution">
    <text evidence="3">The sequence shown here is derived from an EMBL/GenBank/DDBJ whole genome shotgun (WGS) entry which is preliminary data.</text>
</comment>
<evidence type="ECO:0000313" key="4">
    <source>
        <dbReference type="Proteomes" id="UP001500908"/>
    </source>
</evidence>
<dbReference type="CDD" id="cd07557">
    <property type="entry name" value="trimeric_dUTPase"/>
    <property type="match status" value="1"/>
</dbReference>
<dbReference type="EMBL" id="BAABDD010000013">
    <property type="protein sequence ID" value="GAA3749073.1"/>
    <property type="molecule type" value="Genomic_DNA"/>
</dbReference>
<gene>
    <name evidence="3" type="primary">dcd_2</name>
    <name evidence="3" type="ORF">GCM10022402_30390</name>
</gene>
<dbReference type="InterPro" id="IPR033704">
    <property type="entry name" value="dUTPase_trimeric"/>
</dbReference>
<organism evidence="3 4">
    <name type="scientific">Salinactinospora qingdaonensis</name>
    <dbReference type="NCBI Taxonomy" id="702744"/>
    <lineage>
        <taxon>Bacteria</taxon>
        <taxon>Bacillati</taxon>
        <taxon>Actinomycetota</taxon>
        <taxon>Actinomycetes</taxon>
        <taxon>Streptosporangiales</taxon>
        <taxon>Nocardiopsidaceae</taxon>
        <taxon>Salinactinospora</taxon>
    </lineage>
</organism>
<dbReference type="PANTHER" id="PTHR42680">
    <property type="entry name" value="DCTP DEAMINASE"/>
    <property type="match status" value="1"/>
</dbReference>
<name>A0ABP7FYD6_9ACTN</name>
<keyword evidence="4" id="KW-1185">Reference proteome</keyword>
<dbReference type="RefSeq" id="WP_344972256.1">
    <property type="nucleotide sequence ID" value="NZ_BAABDD010000013.1"/>
</dbReference>
<dbReference type="InterPro" id="IPR036157">
    <property type="entry name" value="dUTPase-like_sf"/>
</dbReference>
<evidence type="ECO:0000256" key="2">
    <source>
        <dbReference type="ARBA" id="ARBA00023080"/>
    </source>
</evidence>
<accession>A0ABP7FYD6</accession>
<dbReference type="Pfam" id="PF22769">
    <property type="entry name" value="DCD"/>
    <property type="match status" value="1"/>
</dbReference>
<proteinExistence type="predicted"/>